<gene>
    <name evidence="3" type="ORF">GGD89_002218</name>
</gene>
<sequence>MIHRPAKRRVMTASESSDPEDDTPLPYRFPVLDRLTYFLRRWMVTLWVAVAALMAPADSYLVAMLLLPTFLVELRWVSRAHDLRVRNAELLAVLDDREMSNPTKPILPSRRQALWFGAVLVGLFIVASLGQVFMETENGGYGVQYALMVLPYIFTGLTISRYIMDITCKGRYMSMKIVRGTPTESDVSVLYFYFPIMFLLNKERRAACEITISIITGNFFLFHTLVITLITEWSASQFIYAYIIIFFFCFIIGCTMIAMTNWVTLRDRVLIADSKK</sequence>
<protein>
    <submittedName>
        <fullName evidence="3">Uncharacterized protein</fullName>
    </submittedName>
</protein>
<reference evidence="3 4" key="1">
    <citation type="submission" date="2020-08" db="EMBL/GenBank/DDBJ databases">
        <title>Genome sequencing of Purple Non-Sulfur Bacteria from various extreme environments.</title>
        <authorList>
            <person name="Mayer M."/>
        </authorList>
    </citation>
    <scope>NUCLEOTIDE SEQUENCE [LARGE SCALE GENOMIC DNA]</scope>
    <source>
        <strain evidence="3 4">JA131</strain>
    </source>
</reference>
<feature type="transmembrane region" description="Helical" evidence="2">
    <location>
        <begin position="60"/>
        <end position="77"/>
    </location>
</feature>
<dbReference type="AlphaFoldDB" id="A0A7W6WAK4"/>
<feature type="compositionally biased region" description="Basic residues" evidence="1">
    <location>
        <begin position="1"/>
        <end position="10"/>
    </location>
</feature>
<feature type="region of interest" description="Disordered" evidence="1">
    <location>
        <begin position="1"/>
        <end position="22"/>
    </location>
</feature>
<comment type="caution">
    <text evidence="3">The sequence shown here is derived from an EMBL/GenBank/DDBJ whole genome shotgun (WGS) entry which is preliminary data.</text>
</comment>
<keyword evidence="2" id="KW-0812">Transmembrane</keyword>
<organism evidence="3 4">
    <name type="scientific">Roseospira visakhapatnamensis</name>
    <dbReference type="NCBI Taxonomy" id="390880"/>
    <lineage>
        <taxon>Bacteria</taxon>
        <taxon>Pseudomonadati</taxon>
        <taxon>Pseudomonadota</taxon>
        <taxon>Alphaproteobacteria</taxon>
        <taxon>Rhodospirillales</taxon>
        <taxon>Rhodospirillaceae</taxon>
        <taxon>Roseospira</taxon>
    </lineage>
</organism>
<dbReference type="EMBL" id="JACIGK010000015">
    <property type="protein sequence ID" value="MBB4266586.1"/>
    <property type="molecule type" value="Genomic_DNA"/>
</dbReference>
<proteinExistence type="predicted"/>
<feature type="transmembrane region" description="Helical" evidence="2">
    <location>
        <begin position="239"/>
        <end position="265"/>
    </location>
</feature>
<feature type="transmembrane region" description="Helical" evidence="2">
    <location>
        <begin position="206"/>
        <end position="227"/>
    </location>
</feature>
<keyword evidence="2" id="KW-1133">Transmembrane helix</keyword>
<keyword evidence="2" id="KW-0472">Membrane</keyword>
<feature type="transmembrane region" description="Helical" evidence="2">
    <location>
        <begin position="145"/>
        <end position="164"/>
    </location>
</feature>
<feature type="transmembrane region" description="Helical" evidence="2">
    <location>
        <begin position="113"/>
        <end position="133"/>
    </location>
</feature>
<feature type="transmembrane region" description="Helical" evidence="2">
    <location>
        <begin position="37"/>
        <end position="54"/>
    </location>
</feature>
<dbReference type="RefSeq" id="WP_184045176.1">
    <property type="nucleotide sequence ID" value="NZ_JACIGK010000015.1"/>
</dbReference>
<keyword evidence="4" id="KW-1185">Reference proteome</keyword>
<accession>A0A7W6WAK4</accession>
<evidence type="ECO:0000313" key="3">
    <source>
        <dbReference type="EMBL" id="MBB4266586.1"/>
    </source>
</evidence>
<evidence type="ECO:0000256" key="1">
    <source>
        <dbReference type="SAM" id="MobiDB-lite"/>
    </source>
</evidence>
<name>A0A7W6WAK4_9PROT</name>
<evidence type="ECO:0000256" key="2">
    <source>
        <dbReference type="SAM" id="Phobius"/>
    </source>
</evidence>
<evidence type="ECO:0000313" key="4">
    <source>
        <dbReference type="Proteomes" id="UP000554286"/>
    </source>
</evidence>
<dbReference type="Proteomes" id="UP000554286">
    <property type="component" value="Unassembled WGS sequence"/>
</dbReference>